<name>A0A1Y3AYG4_EURMA</name>
<dbReference type="EMBL" id="MUJZ01051146">
    <property type="protein sequence ID" value="OTF73541.1"/>
    <property type="molecule type" value="Genomic_DNA"/>
</dbReference>
<evidence type="ECO:0000313" key="3">
    <source>
        <dbReference type="Proteomes" id="UP000194236"/>
    </source>
</evidence>
<dbReference type="AlphaFoldDB" id="A0A1Y3AYG4"/>
<feature type="non-terminal residue" evidence="2">
    <location>
        <position position="165"/>
    </location>
</feature>
<gene>
    <name evidence="2" type="ORF">BLA29_010599</name>
</gene>
<feature type="compositionally biased region" description="Polar residues" evidence="1">
    <location>
        <begin position="108"/>
        <end position="127"/>
    </location>
</feature>
<protein>
    <submittedName>
        <fullName evidence="2">Uncharacterized protein</fullName>
    </submittedName>
</protein>
<evidence type="ECO:0000313" key="2">
    <source>
        <dbReference type="EMBL" id="OTF73541.1"/>
    </source>
</evidence>
<organism evidence="2 3">
    <name type="scientific">Euroglyphus maynei</name>
    <name type="common">Mayne's house dust mite</name>
    <dbReference type="NCBI Taxonomy" id="6958"/>
    <lineage>
        <taxon>Eukaryota</taxon>
        <taxon>Metazoa</taxon>
        <taxon>Ecdysozoa</taxon>
        <taxon>Arthropoda</taxon>
        <taxon>Chelicerata</taxon>
        <taxon>Arachnida</taxon>
        <taxon>Acari</taxon>
        <taxon>Acariformes</taxon>
        <taxon>Sarcoptiformes</taxon>
        <taxon>Astigmata</taxon>
        <taxon>Psoroptidia</taxon>
        <taxon>Analgoidea</taxon>
        <taxon>Pyroglyphidae</taxon>
        <taxon>Pyroglyphinae</taxon>
        <taxon>Euroglyphus</taxon>
    </lineage>
</organism>
<proteinExistence type="predicted"/>
<dbReference type="Proteomes" id="UP000194236">
    <property type="component" value="Unassembled WGS sequence"/>
</dbReference>
<feature type="compositionally biased region" description="Polar residues" evidence="1">
    <location>
        <begin position="139"/>
        <end position="165"/>
    </location>
</feature>
<reference evidence="2 3" key="1">
    <citation type="submission" date="2017-03" db="EMBL/GenBank/DDBJ databases">
        <title>Genome Survey of Euroglyphus maynei.</title>
        <authorList>
            <person name="Arlian L.G."/>
            <person name="Morgan M.S."/>
            <person name="Rider S.D."/>
        </authorList>
    </citation>
    <scope>NUCLEOTIDE SEQUENCE [LARGE SCALE GENOMIC DNA]</scope>
    <source>
        <strain evidence="2">Arlian Lab</strain>
        <tissue evidence="2">Whole body</tissue>
    </source>
</reference>
<accession>A0A1Y3AYG4</accession>
<feature type="region of interest" description="Disordered" evidence="1">
    <location>
        <begin position="99"/>
        <end position="165"/>
    </location>
</feature>
<comment type="caution">
    <text evidence="2">The sequence shown here is derived from an EMBL/GenBank/DDBJ whole genome shotgun (WGS) entry which is preliminary data.</text>
</comment>
<sequence length="165" mass="18510">MVTSGGFVGHGNSVRSSFPLNGRYFYASPVGHSSYIKPIRPFHGSSRIVTSAPFRTPIYSPISMIATQPSSSYRRFRRSVDGLHTHDQSQTVYYGMRQHNDQQQQQQLSYDQSEMNGYTGSSNQNYDATEETLPKPYQFSLQSQDDGTGSANWHQQEQSNGDGVI</sequence>
<dbReference type="OrthoDB" id="6413139at2759"/>
<keyword evidence="3" id="KW-1185">Reference proteome</keyword>
<evidence type="ECO:0000256" key="1">
    <source>
        <dbReference type="SAM" id="MobiDB-lite"/>
    </source>
</evidence>